<comment type="caution">
    <text evidence="1">The sequence shown here is derived from an EMBL/GenBank/DDBJ whole genome shotgun (WGS) entry which is preliminary data.</text>
</comment>
<dbReference type="Proteomes" id="UP001148662">
    <property type="component" value="Unassembled WGS sequence"/>
</dbReference>
<protein>
    <submittedName>
        <fullName evidence="1">Uncharacterized protein</fullName>
    </submittedName>
</protein>
<reference evidence="1" key="1">
    <citation type="submission" date="2022-07" db="EMBL/GenBank/DDBJ databases">
        <title>Genome Sequence of Phlebia brevispora.</title>
        <authorList>
            <person name="Buettner E."/>
        </authorList>
    </citation>
    <scope>NUCLEOTIDE SEQUENCE</scope>
    <source>
        <strain evidence="1">MPL23</strain>
    </source>
</reference>
<organism evidence="1 2">
    <name type="scientific">Phlebia brevispora</name>
    <dbReference type="NCBI Taxonomy" id="194682"/>
    <lineage>
        <taxon>Eukaryota</taxon>
        <taxon>Fungi</taxon>
        <taxon>Dikarya</taxon>
        <taxon>Basidiomycota</taxon>
        <taxon>Agaricomycotina</taxon>
        <taxon>Agaricomycetes</taxon>
        <taxon>Polyporales</taxon>
        <taxon>Meruliaceae</taxon>
        <taxon>Phlebia</taxon>
    </lineage>
</organism>
<gene>
    <name evidence="1" type="ORF">NM688_g2585</name>
</gene>
<accession>A0ACC1T8D5</accession>
<proteinExistence type="predicted"/>
<name>A0ACC1T8D5_9APHY</name>
<evidence type="ECO:0000313" key="2">
    <source>
        <dbReference type="Proteomes" id="UP001148662"/>
    </source>
</evidence>
<keyword evidence="2" id="KW-1185">Reference proteome</keyword>
<dbReference type="EMBL" id="JANHOG010000333">
    <property type="protein sequence ID" value="KAJ3555429.1"/>
    <property type="molecule type" value="Genomic_DNA"/>
</dbReference>
<sequence length="218" mass="24254">MMFDRERAEETLLTHTNGVIHRVQSVWSNFIGEYWVAVRLDDDDTLGVVVLGERRLDARVLDARPDPSSHDADFLGRDNVLEVALGLMIATAFTSVVNSLVSDILLPPISLLPFMSHKNLPEKFWILRSGPNGANGYNTLKQAAEDGAVTMAYGVFLDKTLTFMCLGLVLYGLAQMYGILSQDSIIKTTVKCPYCRKSISEKARRTMMRNVHPGATDM</sequence>
<evidence type="ECO:0000313" key="1">
    <source>
        <dbReference type="EMBL" id="KAJ3555429.1"/>
    </source>
</evidence>